<comment type="caution">
    <text evidence="1">The sequence shown here is derived from an EMBL/GenBank/DDBJ whole genome shotgun (WGS) entry which is preliminary data.</text>
</comment>
<keyword evidence="2" id="KW-1185">Reference proteome</keyword>
<dbReference type="EMBL" id="JZRB01000104">
    <property type="protein sequence ID" value="KJV24691.1"/>
    <property type="molecule type" value="Genomic_DNA"/>
</dbReference>
<accession>A0A0F3K0J4</accession>
<feature type="non-terminal residue" evidence="1">
    <location>
        <position position="1"/>
    </location>
</feature>
<dbReference type="Proteomes" id="UP000033651">
    <property type="component" value="Unassembled WGS sequence"/>
</dbReference>
<dbReference type="AlphaFoldDB" id="A0A0F3K0J4"/>
<sequence length="76" mass="7933">GGLPGNAAAANVRQAGTISRPTAMRATSAAKAKVVRSLQPGMTVYPTGEKAGLAWEVEDEHGNRGWVSSEHFDLAK</sequence>
<evidence type="ECO:0000313" key="1">
    <source>
        <dbReference type="EMBL" id="KJV24691.1"/>
    </source>
</evidence>
<dbReference type="PATRIC" id="fig|345309.4.peg.276"/>
<evidence type="ECO:0000313" key="2">
    <source>
        <dbReference type="Proteomes" id="UP000033651"/>
    </source>
</evidence>
<organism evidence="1 2">
    <name type="scientific">Luteibacter yeojuensis</name>
    <dbReference type="NCBI Taxonomy" id="345309"/>
    <lineage>
        <taxon>Bacteria</taxon>
        <taxon>Pseudomonadati</taxon>
        <taxon>Pseudomonadota</taxon>
        <taxon>Gammaproteobacteria</taxon>
        <taxon>Lysobacterales</taxon>
        <taxon>Rhodanobacteraceae</taxon>
        <taxon>Luteibacter</taxon>
    </lineage>
</organism>
<dbReference type="RefSeq" id="WP_045831478.1">
    <property type="nucleotide sequence ID" value="NZ_JZRB01000104.1"/>
</dbReference>
<reference evidence="1 2" key="1">
    <citation type="submission" date="2015-03" db="EMBL/GenBank/DDBJ databases">
        <title>Draft genome sequence of Luteibacter yeojuensis strain SU11.</title>
        <authorList>
            <person name="Sulaiman J."/>
            <person name="Priya K."/>
            <person name="Chan K.-G."/>
        </authorList>
    </citation>
    <scope>NUCLEOTIDE SEQUENCE [LARGE SCALE GENOMIC DNA]</scope>
    <source>
        <strain evidence="1 2">SU11</strain>
    </source>
</reference>
<name>A0A0F3K0J4_9GAMM</name>
<gene>
    <name evidence="1" type="ORF">VI08_20370</name>
</gene>
<proteinExistence type="predicted"/>
<protein>
    <submittedName>
        <fullName evidence="1">Peptidoglycan-binding protein</fullName>
    </submittedName>
</protein>